<dbReference type="InterPro" id="IPR036427">
    <property type="entry name" value="Bromodomain-like_sf"/>
</dbReference>
<dbReference type="SUPFAM" id="SSF47370">
    <property type="entry name" value="Bromodomain"/>
    <property type="match status" value="1"/>
</dbReference>
<feature type="domain" description="NET" evidence="7">
    <location>
        <begin position="106"/>
        <end position="190"/>
    </location>
</feature>
<proteinExistence type="predicted"/>
<evidence type="ECO:0000259" key="6">
    <source>
        <dbReference type="PROSITE" id="PS50014"/>
    </source>
</evidence>
<feature type="domain" description="Bromo" evidence="6">
    <location>
        <begin position="15"/>
        <end position="87"/>
    </location>
</feature>
<evidence type="ECO:0000256" key="4">
    <source>
        <dbReference type="PROSITE-ProRule" id="PRU00035"/>
    </source>
</evidence>
<dbReference type="Pfam" id="PF00439">
    <property type="entry name" value="Bromodomain"/>
    <property type="match status" value="1"/>
</dbReference>
<dbReference type="PROSITE" id="PS50014">
    <property type="entry name" value="BROMODOMAIN_2"/>
    <property type="match status" value="1"/>
</dbReference>
<keyword evidence="2 4" id="KW-0103">Bromodomain</keyword>
<keyword evidence="3" id="KW-0804">Transcription</keyword>
<gene>
    <name evidence="8" type="ORF">DSPE1174_LOCUS549</name>
</gene>
<evidence type="ECO:0000256" key="2">
    <source>
        <dbReference type="ARBA" id="ARBA00023117"/>
    </source>
</evidence>
<evidence type="ECO:0000259" key="7">
    <source>
        <dbReference type="PROSITE" id="PS51525"/>
    </source>
</evidence>
<evidence type="ECO:0000256" key="5">
    <source>
        <dbReference type="SAM" id="MobiDB-lite"/>
    </source>
</evidence>
<evidence type="ECO:0000256" key="1">
    <source>
        <dbReference type="ARBA" id="ARBA00023015"/>
    </source>
</evidence>
<keyword evidence="1" id="KW-0805">Transcription regulation</keyword>
<evidence type="ECO:0008006" key="9">
    <source>
        <dbReference type="Google" id="ProtNLM"/>
    </source>
</evidence>
<dbReference type="Gene3D" id="1.20.920.10">
    <property type="entry name" value="Bromodomain-like"/>
    <property type="match status" value="1"/>
</dbReference>
<dbReference type="EMBL" id="HBGS01001009">
    <property type="protein sequence ID" value="CAD9369620.1"/>
    <property type="molecule type" value="Transcribed_RNA"/>
</dbReference>
<dbReference type="InterPro" id="IPR001487">
    <property type="entry name" value="Bromodomain"/>
</dbReference>
<reference evidence="8" key="1">
    <citation type="submission" date="2021-01" db="EMBL/GenBank/DDBJ databases">
        <authorList>
            <person name="Corre E."/>
            <person name="Pelletier E."/>
            <person name="Niang G."/>
            <person name="Scheremetjew M."/>
            <person name="Finn R."/>
            <person name="Kale V."/>
            <person name="Holt S."/>
            <person name="Cochrane G."/>
            <person name="Meng A."/>
            <person name="Brown T."/>
            <person name="Cohen L."/>
        </authorList>
    </citation>
    <scope>NUCLEOTIDE SEQUENCE</scope>
    <source>
        <strain evidence="8">CCMP1381</strain>
    </source>
</reference>
<dbReference type="InterPro" id="IPR038336">
    <property type="entry name" value="NET_sf"/>
</dbReference>
<name>A0A7S2F2K8_9STRA</name>
<accession>A0A7S2F2K8</accession>
<protein>
    <recommendedName>
        <fullName evidence="9">Bromo domain-containing protein</fullName>
    </recommendedName>
</protein>
<dbReference type="PROSITE" id="PS51525">
    <property type="entry name" value="NET"/>
    <property type="match status" value="1"/>
</dbReference>
<dbReference type="PRINTS" id="PR00503">
    <property type="entry name" value="BROMODOMAIN"/>
</dbReference>
<dbReference type="PANTHER" id="PTHR45926">
    <property type="entry name" value="OSJNBA0053K19.4 PROTEIN"/>
    <property type="match status" value="1"/>
</dbReference>
<dbReference type="Pfam" id="PF17035">
    <property type="entry name" value="BET"/>
    <property type="match status" value="1"/>
</dbReference>
<feature type="region of interest" description="Disordered" evidence="5">
    <location>
        <begin position="189"/>
        <end position="213"/>
    </location>
</feature>
<organism evidence="8">
    <name type="scientific">Octactis speculum</name>
    <dbReference type="NCBI Taxonomy" id="3111310"/>
    <lineage>
        <taxon>Eukaryota</taxon>
        <taxon>Sar</taxon>
        <taxon>Stramenopiles</taxon>
        <taxon>Ochrophyta</taxon>
        <taxon>Dictyochophyceae</taxon>
        <taxon>Dictyochales</taxon>
        <taxon>Dictyochaceae</taxon>
        <taxon>Octactis</taxon>
    </lineage>
</organism>
<sequence>MAGFKQIEKIVDGLYARQDAAPFREPVDWRELGLYDYPQIIKKPMSLSDVKEKLQSNGYRTHAEAAEDIRLIWSNCMEYNQDGSDYYKLAKKFRHRFDEKYAKVVTEEAPATSEAPSLEEKTKFAHNIYKIKSEELGEVVMKMDQICSHALEQKPDQDEIEINIDAIEPHCFHELDRMVKDFLPDALKKTKKKKSGTDEANSSKKQKSSSSSY</sequence>
<evidence type="ECO:0000256" key="3">
    <source>
        <dbReference type="ARBA" id="ARBA00023163"/>
    </source>
</evidence>
<dbReference type="InterPro" id="IPR027353">
    <property type="entry name" value="NET_dom"/>
</dbReference>
<dbReference type="SMART" id="SM00297">
    <property type="entry name" value="BROMO"/>
    <property type="match status" value="1"/>
</dbReference>
<dbReference type="AlphaFoldDB" id="A0A7S2F2K8"/>
<evidence type="ECO:0000313" key="8">
    <source>
        <dbReference type="EMBL" id="CAD9369620.1"/>
    </source>
</evidence>
<dbReference type="Gene3D" id="1.20.1270.220">
    <property type="match status" value="1"/>
</dbReference>